<evidence type="ECO:0000313" key="2">
    <source>
        <dbReference type="EMBL" id="HGZ12367.1"/>
    </source>
</evidence>
<name>A0A7C5AMM0_9BACT</name>
<dbReference type="PANTHER" id="PTHR12526:SF623">
    <property type="entry name" value="WABG"/>
    <property type="match status" value="1"/>
</dbReference>
<dbReference type="EMBL" id="DTKJ01000059">
    <property type="protein sequence ID" value="HGZ12367.1"/>
    <property type="molecule type" value="Genomic_DNA"/>
</dbReference>
<gene>
    <name evidence="2" type="ORF">ENW48_09120</name>
</gene>
<dbReference type="Pfam" id="PF13692">
    <property type="entry name" value="Glyco_trans_1_4"/>
    <property type="match status" value="1"/>
</dbReference>
<keyword evidence="2" id="KW-0808">Transferase</keyword>
<dbReference type="PANTHER" id="PTHR12526">
    <property type="entry name" value="GLYCOSYLTRANSFERASE"/>
    <property type="match status" value="1"/>
</dbReference>
<dbReference type="SUPFAM" id="SSF53756">
    <property type="entry name" value="UDP-Glycosyltransferase/glycogen phosphorylase"/>
    <property type="match status" value="1"/>
</dbReference>
<dbReference type="Gene3D" id="3.40.50.2000">
    <property type="entry name" value="Glycogen Phosphorylase B"/>
    <property type="match status" value="2"/>
</dbReference>
<dbReference type="GO" id="GO:0016757">
    <property type="term" value="F:glycosyltransferase activity"/>
    <property type="evidence" value="ECO:0007669"/>
    <property type="project" value="UniProtKB-ARBA"/>
</dbReference>
<reference evidence="2" key="1">
    <citation type="journal article" date="2020" name="mSystems">
        <title>Genome- and Community-Level Interaction Insights into Carbon Utilization and Element Cycling Functions of Hydrothermarchaeota in Hydrothermal Sediment.</title>
        <authorList>
            <person name="Zhou Z."/>
            <person name="Liu Y."/>
            <person name="Xu W."/>
            <person name="Pan J."/>
            <person name="Luo Z.H."/>
            <person name="Li M."/>
        </authorList>
    </citation>
    <scope>NUCLEOTIDE SEQUENCE [LARGE SCALE GENOMIC DNA]</scope>
    <source>
        <strain evidence="2">SpSt-853</strain>
    </source>
</reference>
<proteinExistence type="predicted"/>
<organism evidence="2">
    <name type="scientific">Desulfobacca acetoxidans</name>
    <dbReference type="NCBI Taxonomy" id="60893"/>
    <lineage>
        <taxon>Bacteria</taxon>
        <taxon>Pseudomonadati</taxon>
        <taxon>Thermodesulfobacteriota</taxon>
        <taxon>Desulfobaccia</taxon>
        <taxon>Desulfobaccales</taxon>
        <taxon>Desulfobaccaceae</taxon>
        <taxon>Desulfobacca</taxon>
    </lineage>
</organism>
<evidence type="ECO:0000259" key="1">
    <source>
        <dbReference type="Pfam" id="PF13439"/>
    </source>
</evidence>
<dbReference type="CDD" id="cd03801">
    <property type="entry name" value="GT4_PimA-like"/>
    <property type="match status" value="1"/>
</dbReference>
<dbReference type="Pfam" id="PF13439">
    <property type="entry name" value="Glyco_transf_4"/>
    <property type="match status" value="1"/>
</dbReference>
<dbReference type="InterPro" id="IPR028098">
    <property type="entry name" value="Glyco_trans_4-like_N"/>
</dbReference>
<feature type="domain" description="Glycosyltransferase subfamily 4-like N-terminal" evidence="1">
    <location>
        <begin position="30"/>
        <end position="199"/>
    </location>
</feature>
<accession>A0A7C5AMM0</accession>
<dbReference type="AlphaFoldDB" id="A0A7C5AMM0"/>
<protein>
    <submittedName>
        <fullName evidence="2">Glycosyltransferase family 1 protein</fullName>
    </submittedName>
</protein>
<sequence length="397" mass="43859">MGRREKPAVISWILFLSMKIAVLRQRVSGFGGAETTVGHLVRGLEAAGHKVVVFSTDSLRKEELAWGPEVQYQPVPVWGKKTTRLLSFAVNTRRLVKQAGVHLVFSLERTLFQHVYRAGDGCHREWLARRAPYLSAPARLAQQLSPFHQTMLWLERRLYAEPHMKLVIANSRQVQEEIRHHYGLDPDRIRLIYNGLDRQKYRVLPPAARRALAHRLGAPPEADILLFVGSGFARKGLAYLIEAFACLKRKNTWLWVVGKGKSQPYQQLADRLGVAPRVRFWGPQADVAPFYQAAAAVALPTLYDPCSNVVLEALACGVPVVTTRANGAAEFVQPGENGAVLPEPSEVAALAGALADFLERASDPQVSQAAQEAVANLSWENTVSQTVAVLEQAAGML</sequence>
<comment type="caution">
    <text evidence="2">The sequence shown here is derived from an EMBL/GenBank/DDBJ whole genome shotgun (WGS) entry which is preliminary data.</text>
</comment>